<feature type="domain" description="Sema" evidence="3">
    <location>
        <begin position="1"/>
        <end position="151"/>
    </location>
</feature>
<evidence type="ECO:0000259" key="3">
    <source>
        <dbReference type="PROSITE" id="PS51004"/>
    </source>
</evidence>
<keyword evidence="1" id="KW-0325">Glycoprotein</keyword>
<gene>
    <name evidence="4" type="ORF">JD844_027492</name>
</gene>
<protein>
    <recommendedName>
        <fullName evidence="3">Sema domain-containing protein</fullName>
    </recommendedName>
</protein>
<comment type="caution">
    <text evidence="2">Lacks conserved residue(s) required for the propagation of feature annotation.</text>
</comment>
<evidence type="ECO:0000256" key="2">
    <source>
        <dbReference type="PROSITE-ProRule" id="PRU00352"/>
    </source>
</evidence>
<evidence type="ECO:0000313" key="4">
    <source>
        <dbReference type="EMBL" id="KAH0616415.1"/>
    </source>
</evidence>
<dbReference type="InterPro" id="IPR036352">
    <property type="entry name" value="Semap_dom_sf"/>
</dbReference>
<dbReference type="SUPFAM" id="SSF101912">
    <property type="entry name" value="Sema domain"/>
    <property type="match status" value="1"/>
</dbReference>
<dbReference type="InterPro" id="IPR015943">
    <property type="entry name" value="WD40/YVTN_repeat-like_dom_sf"/>
</dbReference>
<dbReference type="PANTHER" id="PTHR11036">
    <property type="entry name" value="SEMAPHORIN"/>
    <property type="match status" value="1"/>
</dbReference>
<dbReference type="InterPro" id="IPR027231">
    <property type="entry name" value="Semaphorin"/>
</dbReference>
<accession>A0ABQ7SGI6</accession>
<organism evidence="4 5">
    <name type="scientific">Phrynosoma platyrhinos</name>
    <name type="common">Desert horned lizard</name>
    <dbReference type="NCBI Taxonomy" id="52577"/>
    <lineage>
        <taxon>Eukaryota</taxon>
        <taxon>Metazoa</taxon>
        <taxon>Chordata</taxon>
        <taxon>Craniata</taxon>
        <taxon>Vertebrata</taxon>
        <taxon>Euteleostomi</taxon>
        <taxon>Lepidosauria</taxon>
        <taxon>Squamata</taxon>
        <taxon>Bifurcata</taxon>
        <taxon>Unidentata</taxon>
        <taxon>Episquamata</taxon>
        <taxon>Toxicofera</taxon>
        <taxon>Iguania</taxon>
        <taxon>Phrynosomatidae</taxon>
        <taxon>Phrynosomatinae</taxon>
        <taxon>Phrynosoma</taxon>
    </lineage>
</organism>
<evidence type="ECO:0000313" key="5">
    <source>
        <dbReference type="Proteomes" id="UP000826234"/>
    </source>
</evidence>
<dbReference type="EMBL" id="JAIPUX010005290">
    <property type="protein sequence ID" value="KAH0616415.1"/>
    <property type="molecule type" value="Genomic_DNA"/>
</dbReference>
<dbReference type="PANTHER" id="PTHR11036:SF36">
    <property type="entry name" value="SEMAPHORIN-3D"/>
    <property type="match status" value="1"/>
</dbReference>
<keyword evidence="5" id="KW-1185">Reference proteome</keyword>
<sequence length="151" mass="17377">MLFPSLGLSFSLSSLFQRKSSPWRAEKKWQEHIRHNASSEASEFTVPDEYLYSGTASDFLGKDTALTRSLGSSQDHHYIRTDISEHYWLNGAKFIGLFPIPDTYNPDDDKIYFFFREVSQDSSTSDKAILSRVGRVCKLIMKLNSSQFNYQ</sequence>
<name>A0ABQ7SGI6_PHRPL</name>
<dbReference type="InterPro" id="IPR001627">
    <property type="entry name" value="Semap_dom"/>
</dbReference>
<comment type="caution">
    <text evidence="4">The sequence shown here is derived from an EMBL/GenBank/DDBJ whole genome shotgun (WGS) entry which is preliminary data.</text>
</comment>
<reference evidence="4 5" key="1">
    <citation type="journal article" date="2022" name="Gigascience">
        <title>A chromosome-level genome assembly and annotation of the desert horned lizard, Phrynosoma platyrhinos, provides insight into chromosomal rearrangements among reptiles.</title>
        <authorList>
            <person name="Koochekian N."/>
            <person name="Ascanio A."/>
            <person name="Farleigh K."/>
            <person name="Card D.C."/>
            <person name="Schield D.R."/>
            <person name="Castoe T.A."/>
            <person name="Jezkova T."/>
        </authorList>
    </citation>
    <scope>NUCLEOTIDE SEQUENCE [LARGE SCALE GENOMIC DNA]</scope>
    <source>
        <strain evidence="4">NK-2021</strain>
    </source>
</reference>
<evidence type="ECO:0000256" key="1">
    <source>
        <dbReference type="ARBA" id="ARBA00023180"/>
    </source>
</evidence>
<dbReference type="Proteomes" id="UP000826234">
    <property type="component" value="Unassembled WGS sequence"/>
</dbReference>
<proteinExistence type="predicted"/>
<dbReference type="PROSITE" id="PS51004">
    <property type="entry name" value="SEMA"/>
    <property type="match status" value="1"/>
</dbReference>
<dbReference type="Gene3D" id="2.130.10.10">
    <property type="entry name" value="YVTN repeat-like/Quinoprotein amine dehydrogenase"/>
    <property type="match status" value="1"/>
</dbReference>